<sequence length="150" mass="17358">MFFIAHRGNINGPSEEENSPLHIDKALSLGYDAEVDVWINDTGLIFLGHDKPEYIIDAQFLEERQKVLWCHAKNVYALKWLVDNNFNTFFHDTDDYVLTSKGYIWCYPGKNLVQGSICVMPEMAKDPEYLENNKHLAHAVCSDYLPEFLK</sequence>
<dbReference type="InterPro" id="IPR017946">
    <property type="entry name" value="PLC-like_Pdiesterase_TIM-brl"/>
</dbReference>
<evidence type="ECO:0000313" key="1">
    <source>
        <dbReference type="EMBL" id="ABT13727.1"/>
    </source>
</evidence>
<organismHost>
    <name type="scientific">Paramecium bursaria</name>
    <dbReference type="NCBI Taxonomy" id="74790"/>
</organismHost>
<reference evidence="1 2" key="1">
    <citation type="journal article" date="2007" name="Virology">
        <title>Sequence and annotation of the 314-kb MT325 and the 321-kb FR483 viruses that infect Chlorella Pbi.</title>
        <authorList>
            <person name="Fitzgerald L.A."/>
            <person name="Graves M.V."/>
            <person name="Li X."/>
            <person name="Feldblyum T."/>
            <person name="Hartigan J."/>
            <person name="Van Etten J.L."/>
        </authorList>
    </citation>
    <scope>NUCLEOTIDE SEQUENCE [LARGE SCALE GENOMIC DNA]</scope>
    <source>
        <strain evidence="1 2">MT325</strain>
    </source>
</reference>
<accession>A7ITQ3</accession>
<organism evidence="1 2">
    <name type="scientific">Paramecium bursaria Chlorella virus MT325</name>
    <name type="common">PBCV-MT325</name>
    <dbReference type="NCBI Taxonomy" id="346932"/>
    <lineage>
        <taxon>Viruses</taxon>
        <taxon>Varidnaviria</taxon>
        <taxon>Bamfordvirae</taxon>
        <taxon>Nucleocytoviricota</taxon>
        <taxon>Megaviricetes</taxon>
        <taxon>Algavirales</taxon>
        <taxon>Phycodnaviridae</taxon>
        <taxon>Chlorovirus</taxon>
        <taxon>Chlorovirus conductrix</taxon>
        <taxon>Paramecium bursaria Chlorella virus A1</taxon>
    </lineage>
</organism>
<dbReference type="Proteomes" id="UP000246715">
    <property type="component" value="Segment"/>
</dbReference>
<name>A7ITQ3_PBCVM</name>
<dbReference type="GO" id="GO:0008081">
    <property type="term" value="F:phosphoric diester hydrolase activity"/>
    <property type="evidence" value="ECO:0007669"/>
    <property type="project" value="InterPro"/>
</dbReference>
<dbReference type="GO" id="GO:0006629">
    <property type="term" value="P:lipid metabolic process"/>
    <property type="evidence" value="ECO:0007669"/>
    <property type="project" value="InterPro"/>
</dbReference>
<evidence type="ECO:0000313" key="2">
    <source>
        <dbReference type="Proteomes" id="UP000246715"/>
    </source>
</evidence>
<dbReference type="SUPFAM" id="SSF51695">
    <property type="entry name" value="PLC-like phosphodiesterases"/>
    <property type="match status" value="1"/>
</dbReference>
<protein>
    <submittedName>
        <fullName evidence="1">Uncharacterized protein M173R</fullName>
    </submittedName>
</protein>
<dbReference type="EMBL" id="DQ491001">
    <property type="protein sequence ID" value="ABT13727.1"/>
    <property type="molecule type" value="Genomic_DNA"/>
</dbReference>
<proteinExistence type="predicted"/>
<gene>
    <name evidence="1" type="primary">M173R</name>
    <name evidence="1" type="ORF">MT325_M173R</name>
</gene>